<sequence length="315" mass="32971">MQTASHKPVVLVTAADLAAQALDMLTQFDVVFAGKQPTEDDIVALCIAHKPVAIIVRYGKINARIMDAAENLQVISKHGSGIDVIDQDAAAARGIAVRAAVGANAAAVAEHAWALLLACAKSVPQLDSRMREGHWDKSTHKSVELDGRTLGLVGLGAIGRRVAAIGAAFGMKVVAFDPFAKEVPAGVKRVPLDTLYAESDVVSLHCPLTADNRRMLDRDTLARFKRGAILVNTARGGLIDEAALADALTSGHLRAAGLDSFDVEPMAVPHPFQQIPNAILSPHIGGVSDAAYVNMGKGAAANLLAVLDERAHSAA</sequence>
<dbReference type="FunFam" id="3.40.50.720:FF:000203">
    <property type="entry name" value="D-3-phosphoglycerate dehydrogenase (SerA)"/>
    <property type="match status" value="1"/>
</dbReference>
<dbReference type="InterPro" id="IPR050857">
    <property type="entry name" value="D-2-hydroxyacid_DH"/>
</dbReference>
<dbReference type="AlphaFoldDB" id="A0A071MJT8"/>
<evidence type="ECO:0000259" key="6">
    <source>
        <dbReference type="Pfam" id="PF02826"/>
    </source>
</evidence>
<dbReference type="OrthoDB" id="9805416at2"/>
<dbReference type="InterPro" id="IPR006139">
    <property type="entry name" value="D-isomer_2_OHA_DH_cat_dom"/>
</dbReference>
<comment type="caution">
    <text evidence="7">The sequence shown here is derived from an EMBL/GenBank/DDBJ whole genome shotgun (WGS) entry which is preliminary data.</text>
</comment>
<feature type="domain" description="D-isomer specific 2-hydroxyacid dehydrogenase NAD-binding" evidence="6">
    <location>
        <begin position="114"/>
        <end position="285"/>
    </location>
</feature>
<feature type="domain" description="D-isomer specific 2-hydroxyacid dehydrogenase catalytic" evidence="5">
    <location>
        <begin position="16"/>
        <end position="311"/>
    </location>
</feature>
<gene>
    <name evidence="7" type="ORF">DT99_03210</name>
</gene>
<dbReference type="Gene3D" id="3.40.50.720">
    <property type="entry name" value="NAD(P)-binding Rossmann-like Domain"/>
    <property type="match status" value="2"/>
</dbReference>
<dbReference type="InterPro" id="IPR036291">
    <property type="entry name" value="NAD(P)-bd_dom_sf"/>
</dbReference>
<comment type="similarity">
    <text evidence="1 4">Belongs to the D-isomer specific 2-hydroxyacid dehydrogenase family.</text>
</comment>
<dbReference type="InterPro" id="IPR029753">
    <property type="entry name" value="D-isomer_DH_CS"/>
</dbReference>
<dbReference type="SUPFAM" id="SSF51735">
    <property type="entry name" value="NAD(P)-binding Rossmann-fold domains"/>
    <property type="match status" value="1"/>
</dbReference>
<dbReference type="PROSITE" id="PS00670">
    <property type="entry name" value="D_2_HYDROXYACID_DH_2"/>
    <property type="match status" value="1"/>
</dbReference>
<keyword evidence="3" id="KW-0520">NAD</keyword>
<evidence type="ECO:0000256" key="1">
    <source>
        <dbReference type="ARBA" id="ARBA00005854"/>
    </source>
</evidence>
<dbReference type="SUPFAM" id="SSF52283">
    <property type="entry name" value="Formate/glycerate dehydrogenase catalytic domain-like"/>
    <property type="match status" value="1"/>
</dbReference>
<evidence type="ECO:0000256" key="3">
    <source>
        <dbReference type="ARBA" id="ARBA00023027"/>
    </source>
</evidence>
<dbReference type="GO" id="GO:0016616">
    <property type="term" value="F:oxidoreductase activity, acting on the CH-OH group of donors, NAD or NADP as acceptor"/>
    <property type="evidence" value="ECO:0007669"/>
    <property type="project" value="InterPro"/>
</dbReference>
<proteinExistence type="inferred from homology"/>
<dbReference type="EMBL" id="JJOA01000002">
    <property type="protein sequence ID" value="KEA61139.1"/>
    <property type="molecule type" value="Genomic_DNA"/>
</dbReference>
<dbReference type="Pfam" id="PF02826">
    <property type="entry name" value="2-Hacid_dh_C"/>
    <property type="match status" value="1"/>
</dbReference>
<protein>
    <submittedName>
        <fullName evidence="7">3-phosphoglycerate dehydrogenase</fullName>
    </submittedName>
</protein>
<name>A0A071MJT8_9BURK</name>
<reference evidence="7" key="1">
    <citation type="submission" date="2014-04" db="EMBL/GenBank/DDBJ databases">
        <title>In planta biocontrol of soil-borne Fusarium wilt of banana through a plant endophytic bacterium, Burkholderia cenocepacia 869T2.</title>
        <authorList>
            <person name="Ho Y.-N."/>
            <person name="Chiang H.-M."/>
            <person name="Chao C.-P."/>
            <person name="Su C.-C."/>
            <person name="Hsu H.-F."/>
            <person name="Guo C.-T."/>
            <person name="Hsieh J.-L."/>
            <person name="Huang C.-C."/>
        </authorList>
    </citation>
    <scope>NUCLEOTIDE SEQUENCE [LARGE SCALE GENOMIC DNA]</scope>
    <source>
        <strain evidence="7">869T2</strain>
    </source>
</reference>
<accession>A0A071MJT8</accession>
<dbReference type="CDD" id="cd12173">
    <property type="entry name" value="PGDH_4"/>
    <property type="match status" value="1"/>
</dbReference>
<evidence type="ECO:0000313" key="7">
    <source>
        <dbReference type="EMBL" id="KEA61139.1"/>
    </source>
</evidence>
<keyword evidence="2 4" id="KW-0560">Oxidoreductase</keyword>
<dbReference type="PANTHER" id="PTHR42789">
    <property type="entry name" value="D-ISOMER SPECIFIC 2-HYDROXYACID DEHYDROGENASE FAMILY PROTEIN (AFU_ORTHOLOGUE AFUA_6G10090)"/>
    <property type="match status" value="1"/>
</dbReference>
<dbReference type="PROSITE" id="PS00671">
    <property type="entry name" value="D_2_HYDROXYACID_DH_3"/>
    <property type="match status" value="1"/>
</dbReference>
<dbReference type="Pfam" id="PF00389">
    <property type="entry name" value="2-Hacid_dh"/>
    <property type="match status" value="1"/>
</dbReference>
<evidence type="ECO:0000259" key="5">
    <source>
        <dbReference type="Pfam" id="PF00389"/>
    </source>
</evidence>
<evidence type="ECO:0000256" key="2">
    <source>
        <dbReference type="ARBA" id="ARBA00023002"/>
    </source>
</evidence>
<evidence type="ECO:0000256" key="4">
    <source>
        <dbReference type="RuleBase" id="RU003719"/>
    </source>
</evidence>
<dbReference type="InterPro" id="IPR006140">
    <property type="entry name" value="D-isomer_DH_NAD-bd"/>
</dbReference>
<dbReference type="PANTHER" id="PTHR42789:SF1">
    <property type="entry name" value="D-ISOMER SPECIFIC 2-HYDROXYACID DEHYDROGENASE FAMILY PROTEIN (AFU_ORTHOLOGUE AFUA_6G10090)"/>
    <property type="match status" value="1"/>
</dbReference>
<dbReference type="GO" id="GO:0051287">
    <property type="term" value="F:NAD binding"/>
    <property type="evidence" value="ECO:0007669"/>
    <property type="project" value="InterPro"/>
</dbReference>
<organism evidence="7">
    <name type="scientific">Burkholderia cenocepacia</name>
    <dbReference type="NCBI Taxonomy" id="95486"/>
    <lineage>
        <taxon>Bacteria</taxon>
        <taxon>Pseudomonadati</taxon>
        <taxon>Pseudomonadota</taxon>
        <taxon>Betaproteobacteria</taxon>
        <taxon>Burkholderiales</taxon>
        <taxon>Burkholderiaceae</taxon>
        <taxon>Burkholderia</taxon>
        <taxon>Burkholderia cepacia complex</taxon>
    </lineage>
</organism>